<dbReference type="Gene3D" id="1.10.10.60">
    <property type="entry name" value="Homeodomain-like"/>
    <property type="match status" value="1"/>
</dbReference>
<dbReference type="SUPFAM" id="SSF51215">
    <property type="entry name" value="Regulatory protein AraC"/>
    <property type="match status" value="1"/>
</dbReference>
<dbReference type="InterPro" id="IPR009057">
    <property type="entry name" value="Homeodomain-like_sf"/>
</dbReference>
<dbReference type="Pfam" id="PF12833">
    <property type="entry name" value="HTH_18"/>
    <property type="match status" value="1"/>
</dbReference>
<evidence type="ECO:0000259" key="4">
    <source>
        <dbReference type="PROSITE" id="PS01124"/>
    </source>
</evidence>
<dbReference type="AlphaFoldDB" id="A0A4V3D2V7"/>
<comment type="caution">
    <text evidence="5">The sequence shown here is derived from an EMBL/GenBank/DDBJ whole genome shotgun (WGS) entry which is preliminary data.</text>
</comment>
<dbReference type="SUPFAM" id="SSF46689">
    <property type="entry name" value="Homeodomain-like"/>
    <property type="match status" value="1"/>
</dbReference>
<dbReference type="PROSITE" id="PS01124">
    <property type="entry name" value="HTH_ARAC_FAMILY_2"/>
    <property type="match status" value="1"/>
</dbReference>
<evidence type="ECO:0000313" key="6">
    <source>
        <dbReference type="Proteomes" id="UP000295390"/>
    </source>
</evidence>
<keyword evidence="6" id="KW-1185">Reference proteome</keyword>
<protein>
    <submittedName>
        <fullName evidence="5">AraC-like DNA-binding protein</fullName>
    </submittedName>
</protein>
<reference evidence="5 6" key="1">
    <citation type="submission" date="2019-03" db="EMBL/GenBank/DDBJ databases">
        <title>Genomic Encyclopedia of Type Strains, Phase III (KMG-III): the genomes of soil and plant-associated and newly described type strains.</title>
        <authorList>
            <person name="Whitman W."/>
        </authorList>
    </citation>
    <scope>NUCLEOTIDE SEQUENCE [LARGE SCALE GENOMIC DNA]</scope>
    <source>
        <strain evidence="5 6">CECT 8283</strain>
    </source>
</reference>
<keyword evidence="1" id="KW-0805">Transcription regulation</keyword>
<dbReference type="EMBL" id="SNYH01000005">
    <property type="protein sequence ID" value="TDQ23875.1"/>
    <property type="molecule type" value="Genomic_DNA"/>
</dbReference>
<dbReference type="RefSeq" id="WP_133537074.1">
    <property type="nucleotide sequence ID" value="NZ_SNYH01000005.1"/>
</dbReference>
<evidence type="ECO:0000256" key="3">
    <source>
        <dbReference type="ARBA" id="ARBA00023163"/>
    </source>
</evidence>
<evidence type="ECO:0000256" key="2">
    <source>
        <dbReference type="ARBA" id="ARBA00023125"/>
    </source>
</evidence>
<dbReference type="OrthoDB" id="1096411at2"/>
<dbReference type="PANTHER" id="PTHR43280:SF32">
    <property type="entry name" value="TRANSCRIPTIONAL REGULATORY PROTEIN"/>
    <property type="match status" value="1"/>
</dbReference>
<dbReference type="InterPro" id="IPR037923">
    <property type="entry name" value="HTH-like"/>
</dbReference>
<organism evidence="5 6">
    <name type="scientific">Tenacibaculum caenipelagi</name>
    <dbReference type="NCBI Taxonomy" id="1325435"/>
    <lineage>
        <taxon>Bacteria</taxon>
        <taxon>Pseudomonadati</taxon>
        <taxon>Bacteroidota</taxon>
        <taxon>Flavobacteriia</taxon>
        <taxon>Flavobacteriales</taxon>
        <taxon>Flavobacteriaceae</taxon>
        <taxon>Tenacibaculum</taxon>
    </lineage>
</organism>
<dbReference type="GO" id="GO:0003700">
    <property type="term" value="F:DNA-binding transcription factor activity"/>
    <property type="evidence" value="ECO:0007669"/>
    <property type="project" value="InterPro"/>
</dbReference>
<dbReference type="Pfam" id="PF02311">
    <property type="entry name" value="AraC_binding"/>
    <property type="match status" value="1"/>
</dbReference>
<dbReference type="SMART" id="SM00342">
    <property type="entry name" value="HTH_ARAC"/>
    <property type="match status" value="1"/>
</dbReference>
<accession>A0A4V3D2V7</accession>
<dbReference type="InterPro" id="IPR003313">
    <property type="entry name" value="AraC-bd"/>
</dbReference>
<keyword evidence="2 5" id="KW-0238">DNA-binding</keyword>
<evidence type="ECO:0000313" key="5">
    <source>
        <dbReference type="EMBL" id="TDQ23875.1"/>
    </source>
</evidence>
<dbReference type="GO" id="GO:0043565">
    <property type="term" value="F:sequence-specific DNA binding"/>
    <property type="evidence" value="ECO:0007669"/>
    <property type="project" value="InterPro"/>
</dbReference>
<name>A0A4V3D2V7_9FLAO</name>
<keyword evidence="3" id="KW-0804">Transcription</keyword>
<evidence type="ECO:0000256" key="1">
    <source>
        <dbReference type="ARBA" id="ARBA00023015"/>
    </source>
</evidence>
<dbReference type="InterPro" id="IPR018060">
    <property type="entry name" value="HTH_AraC"/>
</dbReference>
<dbReference type="Proteomes" id="UP000295390">
    <property type="component" value="Unassembled WGS sequence"/>
</dbReference>
<proteinExistence type="predicted"/>
<gene>
    <name evidence="5" type="ORF">DFQ07_2407</name>
</gene>
<feature type="domain" description="HTH araC/xylS-type" evidence="4">
    <location>
        <begin position="186"/>
        <end position="296"/>
    </location>
</feature>
<sequence length="301" mass="34687">MKLKETIDDFYAQHNQNNKTRGQFNIYKREEFACDSTSLPTNRRDFYKISLILNGEGTISSAGKSINIKGNTITFMNPLIPYSWEPTSTNQTGYFCLFTEDFVTQNLKSESLSQSPLFKVGGNFVFCPDEKSINLLVGIFESIFREIQSDYPNKYDLIRSYVQIIMHEALRMQPPETFYKPTNASERICSLFIQLLERQFPIDSPNQIIKLKNANEFATQLNVHTNHLNRSLKNITGKTTSQWISERTVKEAKALLLNSDWDIAEIGYSLGFEHPSNFNIFFKNQTGNTPNTFRKQEVSFS</sequence>
<dbReference type="PANTHER" id="PTHR43280">
    <property type="entry name" value="ARAC-FAMILY TRANSCRIPTIONAL REGULATOR"/>
    <property type="match status" value="1"/>
</dbReference>